<feature type="chain" id="PRO_5002257577" description="Embryo surrounding factor 1 brassicaceae domain-containing protein" evidence="1">
    <location>
        <begin position="24"/>
        <end position="86"/>
    </location>
</feature>
<keyword evidence="1" id="KW-0732">Signal</keyword>
<evidence type="ECO:0000313" key="2">
    <source>
        <dbReference type="EnsemblPlants" id="Bo3g091700.1"/>
    </source>
</evidence>
<dbReference type="HOGENOM" id="CLU_2501032_0_0_1"/>
<keyword evidence="3" id="KW-1185">Reference proteome</keyword>
<dbReference type="EnsemblPlants" id="Bo3g091700.1">
    <property type="protein sequence ID" value="Bo3g091700.1"/>
    <property type="gene ID" value="Bo3g091700"/>
</dbReference>
<name>A0A0D3BE24_BRAOL</name>
<evidence type="ECO:0000313" key="3">
    <source>
        <dbReference type="Proteomes" id="UP000032141"/>
    </source>
</evidence>
<sequence>MKTVSFKLLLLLLISTLLVTVRGYIKCETTDQCMDACKCEDAFCDLHRCYFGKKARNKINVGSSRNNYLAENKRCGGGSGGPPPTN</sequence>
<protein>
    <recommendedName>
        <fullName evidence="4">Embryo surrounding factor 1 brassicaceae domain-containing protein</fullName>
    </recommendedName>
</protein>
<organism evidence="2 3">
    <name type="scientific">Brassica oleracea var. oleracea</name>
    <dbReference type="NCBI Taxonomy" id="109376"/>
    <lineage>
        <taxon>Eukaryota</taxon>
        <taxon>Viridiplantae</taxon>
        <taxon>Streptophyta</taxon>
        <taxon>Embryophyta</taxon>
        <taxon>Tracheophyta</taxon>
        <taxon>Spermatophyta</taxon>
        <taxon>Magnoliopsida</taxon>
        <taxon>eudicotyledons</taxon>
        <taxon>Gunneridae</taxon>
        <taxon>Pentapetalae</taxon>
        <taxon>rosids</taxon>
        <taxon>malvids</taxon>
        <taxon>Brassicales</taxon>
        <taxon>Brassicaceae</taxon>
        <taxon>Brassiceae</taxon>
        <taxon>Brassica</taxon>
    </lineage>
</organism>
<reference evidence="2 3" key="1">
    <citation type="journal article" date="2014" name="Genome Biol.">
        <title>Transcriptome and methylome profiling reveals relics of genome dominance in the mesopolyploid Brassica oleracea.</title>
        <authorList>
            <person name="Parkin I.A."/>
            <person name="Koh C."/>
            <person name="Tang H."/>
            <person name="Robinson S.J."/>
            <person name="Kagale S."/>
            <person name="Clarke W.E."/>
            <person name="Town C.D."/>
            <person name="Nixon J."/>
            <person name="Krishnakumar V."/>
            <person name="Bidwell S.L."/>
            <person name="Denoeud F."/>
            <person name="Belcram H."/>
            <person name="Links M.G."/>
            <person name="Just J."/>
            <person name="Clarke C."/>
            <person name="Bender T."/>
            <person name="Huebert T."/>
            <person name="Mason A.S."/>
            <person name="Pires J.C."/>
            <person name="Barker G."/>
            <person name="Moore J."/>
            <person name="Walley P.G."/>
            <person name="Manoli S."/>
            <person name="Batley J."/>
            <person name="Edwards D."/>
            <person name="Nelson M.N."/>
            <person name="Wang X."/>
            <person name="Paterson A.H."/>
            <person name="King G."/>
            <person name="Bancroft I."/>
            <person name="Chalhoub B."/>
            <person name="Sharpe A.G."/>
        </authorList>
    </citation>
    <scope>NUCLEOTIDE SEQUENCE</scope>
    <source>
        <strain evidence="2 3">cv. TO1000</strain>
    </source>
</reference>
<dbReference type="Proteomes" id="UP000032141">
    <property type="component" value="Chromosome C3"/>
</dbReference>
<accession>A0A0D3BE24</accession>
<feature type="signal peptide" evidence="1">
    <location>
        <begin position="1"/>
        <end position="23"/>
    </location>
</feature>
<dbReference type="Gramene" id="Bo3g091700.1">
    <property type="protein sequence ID" value="Bo3g091700.1"/>
    <property type="gene ID" value="Bo3g091700"/>
</dbReference>
<reference evidence="2" key="2">
    <citation type="submission" date="2015-03" db="UniProtKB">
        <authorList>
            <consortium name="EnsemblPlants"/>
        </authorList>
    </citation>
    <scope>IDENTIFICATION</scope>
</reference>
<evidence type="ECO:0000256" key="1">
    <source>
        <dbReference type="SAM" id="SignalP"/>
    </source>
</evidence>
<proteinExistence type="predicted"/>
<dbReference type="AlphaFoldDB" id="A0A0D3BE24"/>
<evidence type="ECO:0008006" key="4">
    <source>
        <dbReference type="Google" id="ProtNLM"/>
    </source>
</evidence>